<dbReference type="InterPro" id="IPR006439">
    <property type="entry name" value="HAD-SF_hydro_IA"/>
</dbReference>
<gene>
    <name evidence="1" type="ORF">BAE39_06085</name>
</gene>
<dbReference type="Pfam" id="PF00702">
    <property type="entry name" value="Hydrolase"/>
    <property type="match status" value="1"/>
</dbReference>
<dbReference type="SFLD" id="SFLDG01129">
    <property type="entry name" value="C1.5:_HAD__Beta-PGM__Phosphata"/>
    <property type="match status" value="1"/>
</dbReference>
<dbReference type="SFLD" id="SFLDS00003">
    <property type="entry name" value="Haloacid_Dehalogenase"/>
    <property type="match status" value="1"/>
</dbReference>
<proteinExistence type="predicted"/>
<dbReference type="InterPro" id="IPR023198">
    <property type="entry name" value="PGP-like_dom2"/>
</dbReference>
<comment type="caution">
    <text evidence="1">The sequence shown here is derived from an EMBL/GenBank/DDBJ whole genome shotgun (WGS) entry which is preliminary data.</text>
</comment>
<dbReference type="GO" id="GO:0050308">
    <property type="term" value="F:sugar-phosphatase activity"/>
    <property type="evidence" value="ECO:0007669"/>
    <property type="project" value="TreeGrafter"/>
</dbReference>
<dbReference type="RefSeq" id="WP_032932147.1">
    <property type="nucleotide sequence ID" value="NZ_LZTH01000011.1"/>
</dbReference>
<dbReference type="InterPro" id="IPR036412">
    <property type="entry name" value="HAD-like_sf"/>
</dbReference>
<protein>
    <submittedName>
        <fullName evidence="1">Glycerol-3-phosphatase</fullName>
    </submittedName>
</protein>
<dbReference type="PANTHER" id="PTHR43481">
    <property type="entry name" value="FRUCTOSE-1-PHOSPHATE PHOSPHATASE"/>
    <property type="match status" value="1"/>
</dbReference>
<sequence length="221" mass="22953">MFAGRKFAAFLFDMDGTLINSIASAERVWSDWARRQGLDVAAFLPTIHGVRAIETITNLALPGVDPAHEADLLLKAEAADLDGIVPIAGAVAFLKALPGESWAIVTSAPRSLALARMEAAGIPVPGVIVAAEDVSRGKPAPDCFRLGAQRLGVDARDCLVFEDAPAGIAAAEAAQASVMVISATHSHPLATQHAAIAGYDGVGITIDERGWLALEAQRDAA</sequence>
<reference evidence="2" key="1">
    <citation type="submission" date="2016-06" db="EMBL/GenBank/DDBJ databases">
        <title>NZP2037 Pacbio-Illumina hybrid assembly.</title>
        <authorList>
            <person name="Ramsay J.P."/>
        </authorList>
    </citation>
    <scope>NUCLEOTIDE SEQUENCE [LARGE SCALE GENOMIC DNA]</scope>
    <source>
        <strain evidence="2">R7ANS::ICEMlSym2042</strain>
    </source>
</reference>
<dbReference type="AlphaFoldDB" id="A0A1A5IYA5"/>
<accession>A0A1A5IYA5</accession>
<dbReference type="Gene3D" id="3.40.50.1000">
    <property type="entry name" value="HAD superfamily/HAD-like"/>
    <property type="match status" value="1"/>
</dbReference>
<dbReference type="EMBL" id="LZTJ01000001">
    <property type="protein sequence ID" value="OBP83077.1"/>
    <property type="molecule type" value="Genomic_DNA"/>
</dbReference>
<dbReference type="PANTHER" id="PTHR43481:SF4">
    <property type="entry name" value="GLYCEROL-1-PHOSPHATE PHOSPHOHYDROLASE 1-RELATED"/>
    <property type="match status" value="1"/>
</dbReference>
<dbReference type="InterPro" id="IPR023214">
    <property type="entry name" value="HAD_sf"/>
</dbReference>
<dbReference type="OrthoDB" id="9800058at2"/>
<dbReference type="Proteomes" id="UP000093748">
    <property type="component" value="Unassembled WGS sequence"/>
</dbReference>
<dbReference type="Gene3D" id="1.10.150.240">
    <property type="entry name" value="Putative phosphatase, domain 2"/>
    <property type="match status" value="1"/>
</dbReference>
<organism evidence="1 2">
    <name type="scientific">Rhizobium loti</name>
    <name type="common">Mesorhizobium loti</name>
    <dbReference type="NCBI Taxonomy" id="381"/>
    <lineage>
        <taxon>Bacteria</taxon>
        <taxon>Pseudomonadati</taxon>
        <taxon>Pseudomonadota</taxon>
        <taxon>Alphaproteobacteria</taxon>
        <taxon>Hyphomicrobiales</taxon>
        <taxon>Phyllobacteriaceae</taxon>
        <taxon>Mesorhizobium</taxon>
    </lineage>
</organism>
<evidence type="ECO:0000313" key="2">
    <source>
        <dbReference type="Proteomes" id="UP000093748"/>
    </source>
</evidence>
<dbReference type="InterPro" id="IPR051806">
    <property type="entry name" value="HAD-like_SPP"/>
</dbReference>
<dbReference type="NCBIfam" id="TIGR01509">
    <property type="entry name" value="HAD-SF-IA-v3"/>
    <property type="match status" value="1"/>
</dbReference>
<evidence type="ECO:0000313" key="1">
    <source>
        <dbReference type="EMBL" id="OBP83077.1"/>
    </source>
</evidence>
<dbReference type="GeneID" id="66681405"/>
<name>A0A1A5IYA5_RHILI</name>
<dbReference type="SUPFAM" id="SSF56784">
    <property type="entry name" value="HAD-like"/>
    <property type="match status" value="1"/>
</dbReference>